<proteinExistence type="predicted"/>
<dbReference type="AlphaFoldDB" id="A0A9P6WYQ5"/>
<dbReference type="OrthoDB" id="10304814at2759"/>
<reference evidence="1" key="1">
    <citation type="journal article" date="2020" name="Microb. Genom.">
        <title>Genetic diversity of clinical and environmental Mucorales isolates obtained from an investigation of mucormycosis cases among solid organ transplant recipients.</title>
        <authorList>
            <person name="Nguyen M.H."/>
            <person name="Kaul D."/>
            <person name="Muto C."/>
            <person name="Cheng S.J."/>
            <person name="Richter R.A."/>
            <person name="Bruno V.M."/>
            <person name="Liu G."/>
            <person name="Beyhan S."/>
            <person name="Sundermann A.J."/>
            <person name="Mounaud S."/>
            <person name="Pasculle A.W."/>
            <person name="Nierman W.C."/>
            <person name="Driscoll E."/>
            <person name="Cumbie R."/>
            <person name="Clancy C.J."/>
            <person name="Dupont C.L."/>
        </authorList>
    </citation>
    <scope>NUCLEOTIDE SEQUENCE</scope>
    <source>
        <strain evidence="1">GL11</strain>
    </source>
</reference>
<gene>
    <name evidence="1" type="ORF">G6F64_011650</name>
</gene>
<keyword evidence="2" id="KW-1185">Reference proteome</keyword>
<organism evidence="1 2">
    <name type="scientific">Rhizopus oryzae</name>
    <name type="common">Mucormycosis agent</name>
    <name type="synonym">Rhizopus arrhizus var. delemar</name>
    <dbReference type="NCBI Taxonomy" id="64495"/>
    <lineage>
        <taxon>Eukaryota</taxon>
        <taxon>Fungi</taxon>
        <taxon>Fungi incertae sedis</taxon>
        <taxon>Mucoromycota</taxon>
        <taxon>Mucoromycotina</taxon>
        <taxon>Mucoromycetes</taxon>
        <taxon>Mucorales</taxon>
        <taxon>Mucorineae</taxon>
        <taxon>Rhizopodaceae</taxon>
        <taxon>Rhizopus</taxon>
    </lineage>
</organism>
<sequence length="75" mass="8303">MSEHDEDEDKAEDVEVTLPIDELMPSKLLLHVESTAITHNEIRTYSDATLSAMGAVDLPDDEKQKELLIAPNGNL</sequence>
<evidence type="ECO:0000313" key="1">
    <source>
        <dbReference type="EMBL" id="KAG1301604.1"/>
    </source>
</evidence>
<accession>A0A9P6WYQ5</accession>
<comment type="caution">
    <text evidence="1">The sequence shown here is derived from an EMBL/GenBank/DDBJ whole genome shotgun (WGS) entry which is preliminary data.</text>
</comment>
<protein>
    <submittedName>
        <fullName evidence="1">Uncharacterized protein</fullName>
    </submittedName>
</protein>
<evidence type="ECO:0000313" key="2">
    <source>
        <dbReference type="Proteomes" id="UP000716291"/>
    </source>
</evidence>
<dbReference type="Proteomes" id="UP000716291">
    <property type="component" value="Unassembled WGS sequence"/>
</dbReference>
<dbReference type="EMBL" id="JAANQT010002963">
    <property type="protein sequence ID" value="KAG1301604.1"/>
    <property type="molecule type" value="Genomic_DNA"/>
</dbReference>
<name>A0A9P6WYQ5_RHIOR</name>